<feature type="transmembrane region" description="Helical" evidence="5">
    <location>
        <begin position="272"/>
        <end position="297"/>
    </location>
</feature>
<feature type="transmembrane region" description="Helical" evidence="5">
    <location>
        <begin position="384"/>
        <end position="403"/>
    </location>
</feature>
<evidence type="ECO:0000313" key="6">
    <source>
        <dbReference type="EMBL" id="MFK2854041.1"/>
    </source>
</evidence>
<feature type="transmembrane region" description="Helical" evidence="5">
    <location>
        <begin position="329"/>
        <end position="347"/>
    </location>
</feature>
<evidence type="ECO:0000313" key="7">
    <source>
        <dbReference type="Proteomes" id="UP001620409"/>
    </source>
</evidence>
<dbReference type="EMBL" id="JADIKI010000022">
    <property type="protein sequence ID" value="MFK2854041.1"/>
    <property type="molecule type" value="Genomic_DNA"/>
</dbReference>
<feature type="transmembrane region" description="Helical" evidence="5">
    <location>
        <begin position="230"/>
        <end position="252"/>
    </location>
</feature>
<feature type="transmembrane region" description="Helical" evidence="5">
    <location>
        <begin position="353"/>
        <end position="372"/>
    </location>
</feature>
<comment type="caution">
    <text evidence="6">The sequence shown here is derived from an EMBL/GenBank/DDBJ whole genome shotgun (WGS) entry which is preliminary data.</text>
</comment>
<keyword evidence="7" id="KW-1185">Reference proteome</keyword>
<keyword evidence="2 5" id="KW-0812">Transmembrane</keyword>
<evidence type="ECO:0000256" key="3">
    <source>
        <dbReference type="ARBA" id="ARBA00022989"/>
    </source>
</evidence>
<evidence type="ECO:0000256" key="5">
    <source>
        <dbReference type="SAM" id="Phobius"/>
    </source>
</evidence>
<dbReference type="Pfam" id="PF13520">
    <property type="entry name" value="AA_permease_2"/>
    <property type="match status" value="1"/>
</dbReference>
<feature type="transmembrane region" description="Helical" evidence="5">
    <location>
        <begin position="160"/>
        <end position="180"/>
    </location>
</feature>
<dbReference type="InterPro" id="IPR002293">
    <property type="entry name" value="AA/rel_permease1"/>
</dbReference>
<dbReference type="Gene3D" id="1.20.1740.10">
    <property type="entry name" value="Amino acid/polyamine transporter I"/>
    <property type="match status" value="1"/>
</dbReference>
<proteinExistence type="predicted"/>
<accession>A0ABW8IFR0</accession>
<evidence type="ECO:0000256" key="1">
    <source>
        <dbReference type="ARBA" id="ARBA00004141"/>
    </source>
</evidence>
<feature type="transmembrane region" description="Helical" evidence="5">
    <location>
        <begin position="89"/>
        <end position="117"/>
    </location>
</feature>
<comment type="subcellular location">
    <subcellularLocation>
        <location evidence="1">Membrane</location>
        <topology evidence="1">Multi-pass membrane protein</topology>
    </subcellularLocation>
</comment>
<gene>
    <name evidence="6" type="ORF">ISP18_05530</name>
</gene>
<feature type="transmembrane region" description="Helical" evidence="5">
    <location>
        <begin position="44"/>
        <end position="68"/>
    </location>
</feature>
<feature type="transmembrane region" description="Helical" evidence="5">
    <location>
        <begin position="129"/>
        <end position="148"/>
    </location>
</feature>
<name>A0ABW8IFR0_9GAMM</name>
<dbReference type="RefSeq" id="WP_380007804.1">
    <property type="nucleotide sequence ID" value="NZ_JADIKI010000022.1"/>
</dbReference>
<feature type="transmembrane region" description="Helical" evidence="5">
    <location>
        <begin position="12"/>
        <end position="32"/>
    </location>
</feature>
<keyword evidence="4 5" id="KW-0472">Membrane</keyword>
<feature type="transmembrane region" description="Helical" evidence="5">
    <location>
        <begin position="192"/>
        <end position="210"/>
    </location>
</feature>
<evidence type="ECO:0000256" key="4">
    <source>
        <dbReference type="ARBA" id="ARBA00023136"/>
    </source>
</evidence>
<keyword evidence="3 5" id="KW-1133">Transmembrane helix</keyword>
<evidence type="ECO:0000256" key="2">
    <source>
        <dbReference type="ARBA" id="ARBA00022692"/>
    </source>
</evidence>
<reference evidence="6 7" key="1">
    <citation type="submission" date="2020-10" db="EMBL/GenBank/DDBJ databases">
        <title>Phylogeny of dyella-like bacteria.</title>
        <authorList>
            <person name="Fu J."/>
        </authorList>
    </citation>
    <scope>NUCLEOTIDE SEQUENCE [LARGE SCALE GENOMIC DNA]</scope>
    <source>
        <strain evidence="6 7">DHG40</strain>
    </source>
</reference>
<dbReference type="InterPro" id="IPR050598">
    <property type="entry name" value="AminoAcid_Transporter"/>
</dbReference>
<dbReference type="PANTHER" id="PTHR11785">
    <property type="entry name" value="AMINO ACID TRANSPORTER"/>
    <property type="match status" value="1"/>
</dbReference>
<protein>
    <submittedName>
        <fullName evidence="6">Amino acid permease</fullName>
    </submittedName>
</protein>
<dbReference type="Proteomes" id="UP001620409">
    <property type="component" value="Unassembled WGS sequence"/>
</dbReference>
<dbReference type="PIRSF" id="PIRSF006060">
    <property type="entry name" value="AA_transporter"/>
    <property type="match status" value="1"/>
</dbReference>
<dbReference type="PANTHER" id="PTHR11785:SF512">
    <property type="entry name" value="SOBREMESA, ISOFORM B"/>
    <property type="match status" value="1"/>
</dbReference>
<sequence length="439" mass="45968">MTSPVTGYQRSLRLRDAALVVIGGIIGGGIFLNPGIAAQRTESGLALLLVWVGAGVLTLIGALCYAELGARRPHAGGSYVYLREAFGPLAGFLFGWTMLLVIYSGSSAAVATIFASYAASVFGLPAGMATPLAIGALALVALINLFGLKFGVQMQNLFTLLKLLAVAVLVVCGLFLAGVGSTPLLAVDPARANVGFMGAALPVLFAYSGFTYLNNLAGEVKEPQRTLPRALLVGMLGVITVYALVNVAYLAVLGHDGLAHSRTPAAEVMGKVFGPAGAKLIAVGIAVSTFGFCNITLVSGARVLQVMGADGLFFASVGRLHPRHHTPNLALLLLVGWSIVLVLSGSYGQLLDYATFGDWLACAVGVGTLFWYRHKQRSDVSFRVPGYPLLPLIFIGTIGLVVVQSLRTSLVNTGIGLAIMVAGIPVYLIWRRLFSPVRP</sequence>
<feature type="transmembrane region" description="Helical" evidence="5">
    <location>
        <begin position="409"/>
        <end position="430"/>
    </location>
</feature>
<organism evidence="6 7">
    <name type="scientific">Dyella humi</name>
    <dbReference type="NCBI Taxonomy" id="1770547"/>
    <lineage>
        <taxon>Bacteria</taxon>
        <taxon>Pseudomonadati</taxon>
        <taxon>Pseudomonadota</taxon>
        <taxon>Gammaproteobacteria</taxon>
        <taxon>Lysobacterales</taxon>
        <taxon>Rhodanobacteraceae</taxon>
        <taxon>Dyella</taxon>
    </lineage>
</organism>